<name>A0A8J8GF39_9BACI</name>
<dbReference type="AlphaFoldDB" id="A0A8J8GF39"/>
<sequence length="102" mass="11525">MPEINPKINSNVNIDDIKKELLDIKTGIITEINKNTQSEWSAHANWKNSSRELNGDFQISSRLVLSDKFNADKDLVKLSQQASSDKLIEVANSLKEILSEKK</sequence>
<evidence type="ECO:0000313" key="1">
    <source>
        <dbReference type="EMBL" id="NSL52167.1"/>
    </source>
</evidence>
<protein>
    <submittedName>
        <fullName evidence="1">Uncharacterized protein</fullName>
    </submittedName>
</protein>
<dbReference type="RefSeq" id="WP_173731373.1">
    <property type="nucleotide sequence ID" value="NZ_JABTTE010000013.1"/>
</dbReference>
<dbReference type="EMBL" id="JABTTE010000013">
    <property type="protein sequence ID" value="NSL52167.1"/>
    <property type="molecule type" value="Genomic_DNA"/>
</dbReference>
<dbReference type="Proteomes" id="UP000625804">
    <property type="component" value="Unassembled WGS sequence"/>
</dbReference>
<comment type="caution">
    <text evidence="1">The sequence shown here is derived from an EMBL/GenBank/DDBJ whole genome shotgun (WGS) entry which is preliminary data.</text>
</comment>
<evidence type="ECO:0000313" key="2">
    <source>
        <dbReference type="Proteomes" id="UP000625804"/>
    </source>
</evidence>
<proteinExistence type="predicted"/>
<gene>
    <name evidence="1" type="ORF">HR057_10415</name>
</gene>
<organism evidence="1 2">
    <name type="scientific">Calidifontibacillus erzurumensis</name>
    <dbReference type="NCBI Taxonomy" id="2741433"/>
    <lineage>
        <taxon>Bacteria</taxon>
        <taxon>Bacillati</taxon>
        <taxon>Bacillota</taxon>
        <taxon>Bacilli</taxon>
        <taxon>Bacillales</taxon>
        <taxon>Bacillaceae</taxon>
        <taxon>Calidifontibacillus/Schinkia group</taxon>
        <taxon>Calidifontibacillus</taxon>
    </lineage>
</organism>
<accession>A0A8J8GF39</accession>
<reference evidence="1" key="1">
    <citation type="submission" date="2020-06" db="EMBL/GenBank/DDBJ databases">
        <title>A novel thermopfilic bacterium from Erzurum, Turkey.</title>
        <authorList>
            <person name="Adiguzel A."/>
            <person name="Ay H."/>
            <person name="Baltaci M.O."/>
        </authorList>
    </citation>
    <scope>NUCLEOTIDE SEQUENCE</scope>
    <source>
        <strain evidence="1">P2</strain>
    </source>
</reference>
<keyword evidence="2" id="KW-1185">Reference proteome</keyword>